<name>A0A225SMR3_9BURK</name>
<dbReference type="GO" id="GO:0005198">
    <property type="term" value="F:structural molecule activity"/>
    <property type="evidence" value="ECO:0007669"/>
    <property type="project" value="InterPro"/>
</dbReference>
<dbReference type="RefSeq" id="WP_088757395.1">
    <property type="nucleotide sequence ID" value="NZ_NJGV01000031.1"/>
</dbReference>
<evidence type="ECO:0000313" key="3">
    <source>
        <dbReference type="Proteomes" id="UP000214747"/>
    </source>
</evidence>
<dbReference type="EMBL" id="NJGV01000031">
    <property type="protein sequence ID" value="OWY32015.1"/>
    <property type="molecule type" value="Genomic_DNA"/>
</dbReference>
<dbReference type="NCBIfam" id="TIGR01539">
    <property type="entry name" value="portal_lambda"/>
    <property type="match status" value="1"/>
</dbReference>
<evidence type="ECO:0000256" key="1">
    <source>
        <dbReference type="SAM" id="MobiDB-lite"/>
    </source>
</evidence>
<feature type="compositionally biased region" description="Pro residues" evidence="1">
    <location>
        <begin position="512"/>
        <end position="523"/>
    </location>
</feature>
<evidence type="ECO:0000313" key="2">
    <source>
        <dbReference type="EMBL" id="OWY32015.1"/>
    </source>
</evidence>
<dbReference type="AlphaFoldDB" id="A0A225SMR3"/>
<comment type="caution">
    <text evidence="2">The sequence shown here is derived from an EMBL/GenBank/DDBJ whole genome shotgun (WGS) entry which is preliminary data.</text>
</comment>
<protein>
    <submittedName>
        <fullName evidence="2">Phage portal protein</fullName>
    </submittedName>
</protein>
<feature type="region of interest" description="Disordered" evidence="1">
    <location>
        <begin position="490"/>
        <end position="523"/>
    </location>
</feature>
<keyword evidence="3" id="KW-1185">Reference proteome</keyword>
<reference evidence="2 3" key="1">
    <citation type="journal article" date="2010" name="Int. J. Syst. Evol. Microbiol.">
        <title>Reclassification of Herbaspirillum putei as a later heterotypic synonym of Herbaspirillum huttiense, with the description of H. huttiense subsp. huttiense subsp. nov. and H. huttiense subsp. putei subsp. nov., comb. nov., and description of Herbaspirillum aquaticum sp. nov.</title>
        <authorList>
            <person name="Dobritsa A.P."/>
            <person name="Reddy M.C."/>
            <person name="Samadpour M."/>
        </authorList>
    </citation>
    <scope>NUCLEOTIDE SEQUENCE [LARGE SCALE GENOMIC DNA]</scope>
    <source>
        <strain evidence="2 3">IEH 4430</strain>
    </source>
</reference>
<dbReference type="GO" id="GO:0019068">
    <property type="term" value="P:virion assembly"/>
    <property type="evidence" value="ECO:0007669"/>
    <property type="project" value="InterPro"/>
</dbReference>
<accession>A0A225SMR3</accession>
<gene>
    <name evidence="2" type="ORF">CEJ45_23355</name>
</gene>
<dbReference type="Proteomes" id="UP000214747">
    <property type="component" value="Unassembled WGS sequence"/>
</dbReference>
<sequence>MSARGKLDLAPNVIDKVVSYFDPVAGTRRMQARAHMAIAGSYVGADRSRRSFRNWFTSGKSADEDLLPDLATLRENSRDLIRNAPLAGGAINTVVTNVVGTGLAMRPAIDGEALGMSEEQVQAWQRSVTREYLLWAENPLECDSTATQNFYDLQDLAFRSALINGDAFGVLPSNQVAHCLYATKVQVIEGDRVMTPPDLVGKGNVFGGIELDDFGAMTAVHVCDQHPGSVRIGKKPTFTRIAARGSQTGRRNVVHLFKRLRPDQHRGEPYLAAVIEPLKQLDRYTEAEIMAAVISGMFTVFIEHEADQDQPAPIYDDNKEKAAPELALSSGAIIDLAKGEKVNTANPGRPNAQFDPFVMAILRQIGVNLELPFEVLIKHYTASYSAARAAMLDAWKFFRVRRAWLASNFCQPIYETWLAEAVAIGRISAPGFFADAGLRRAWCQAVWLGDGPSSLDPLKEASAIEKRVDIGVTTLEEEVAAYDGGDWETKHKQRVKEQRMRREGGLLDAAPSTPPPDLPPDPD</sequence>
<feature type="compositionally biased region" description="Basic and acidic residues" evidence="1">
    <location>
        <begin position="490"/>
        <end position="505"/>
    </location>
</feature>
<dbReference type="Pfam" id="PF05136">
    <property type="entry name" value="Phage_portal_2"/>
    <property type="match status" value="1"/>
</dbReference>
<dbReference type="InterPro" id="IPR006429">
    <property type="entry name" value="Phage_lambda_portal"/>
</dbReference>
<organism evidence="2 3">
    <name type="scientific">Herbaspirillum aquaticum</name>
    <dbReference type="NCBI Taxonomy" id="568783"/>
    <lineage>
        <taxon>Bacteria</taxon>
        <taxon>Pseudomonadati</taxon>
        <taxon>Pseudomonadota</taxon>
        <taxon>Betaproteobacteria</taxon>
        <taxon>Burkholderiales</taxon>
        <taxon>Oxalobacteraceae</taxon>
        <taxon>Herbaspirillum</taxon>
    </lineage>
</organism>
<proteinExistence type="predicted"/>